<protein>
    <submittedName>
        <fullName evidence="2">Uncharacterized protein</fullName>
    </submittedName>
</protein>
<feature type="compositionally biased region" description="Low complexity" evidence="1">
    <location>
        <begin position="67"/>
        <end position="132"/>
    </location>
</feature>
<reference evidence="2" key="1">
    <citation type="submission" date="2023-07" db="EMBL/GenBank/DDBJ databases">
        <authorList>
            <person name="Pelsma A.J. K."/>
        </authorList>
    </citation>
    <scope>NUCLEOTIDE SEQUENCE</scope>
</reference>
<dbReference type="EMBL" id="OY288114">
    <property type="protein sequence ID" value="CAJ0851617.1"/>
    <property type="molecule type" value="Genomic_DNA"/>
</dbReference>
<evidence type="ECO:0000256" key="1">
    <source>
        <dbReference type="SAM" id="MobiDB-lite"/>
    </source>
</evidence>
<evidence type="ECO:0000313" key="2">
    <source>
        <dbReference type="EMBL" id="CAJ0851617.1"/>
    </source>
</evidence>
<sequence>MVIRLVVSRAAVGLVAMGLGVAVSGEAFAQANVLKECGSRYQAKKAANELGGQSWQEFLKECRATLTEAPAAEAKPAESTPAETAKPAEPAKPAETAAPAEPAKPAEAAKPAEPAKPAEAAKPADARAATQARQKKCAAEWKAQKAELLKSDKKLTWPKYWSACNKRLKEAGE</sequence>
<dbReference type="AlphaFoldDB" id="A0AA48RCU1"/>
<feature type="region of interest" description="Disordered" evidence="1">
    <location>
        <begin position="67"/>
        <end position="137"/>
    </location>
</feature>
<organism evidence="2">
    <name type="scientific">freshwater sediment metagenome</name>
    <dbReference type="NCBI Taxonomy" id="556182"/>
    <lineage>
        <taxon>unclassified sequences</taxon>
        <taxon>metagenomes</taxon>
        <taxon>ecological metagenomes</taxon>
    </lineage>
</organism>
<proteinExistence type="predicted"/>
<accession>A0AA48RCU1</accession>
<gene>
    <name evidence="2" type="ORF">AMST5_00445</name>
</gene>
<name>A0AA48RCU1_9ZZZZ</name>